<sequence>MKFEWLVGGMVALNGIEFPGLKLFERGGVDEIVIGLVVEGFADGTSLEDIGDAMLNDGEDFGVREVGHLIKDGVLIGGMGTDADFAEVRREK</sequence>
<protein>
    <submittedName>
        <fullName evidence="1">Plant intracellular Ras-group-related LRR protein 1-like</fullName>
    </submittedName>
</protein>
<dbReference type="EMBL" id="SMOL01000160">
    <property type="protein sequence ID" value="KAB2626074.1"/>
    <property type="molecule type" value="Genomic_DNA"/>
</dbReference>
<keyword evidence="2" id="KW-1185">Reference proteome</keyword>
<organism evidence="1 2">
    <name type="scientific">Pyrus ussuriensis x Pyrus communis</name>
    <dbReference type="NCBI Taxonomy" id="2448454"/>
    <lineage>
        <taxon>Eukaryota</taxon>
        <taxon>Viridiplantae</taxon>
        <taxon>Streptophyta</taxon>
        <taxon>Embryophyta</taxon>
        <taxon>Tracheophyta</taxon>
        <taxon>Spermatophyta</taxon>
        <taxon>Magnoliopsida</taxon>
        <taxon>eudicotyledons</taxon>
        <taxon>Gunneridae</taxon>
        <taxon>Pentapetalae</taxon>
        <taxon>rosids</taxon>
        <taxon>fabids</taxon>
        <taxon>Rosales</taxon>
        <taxon>Rosaceae</taxon>
        <taxon>Amygdaloideae</taxon>
        <taxon>Maleae</taxon>
        <taxon>Pyrus</taxon>
    </lineage>
</organism>
<evidence type="ECO:0000313" key="1">
    <source>
        <dbReference type="EMBL" id="KAB2626074.1"/>
    </source>
</evidence>
<dbReference type="Proteomes" id="UP000327157">
    <property type="component" value="Chromosome 16"/>
</dbReference>
<reference evidence="2" key="2">
    <citation type="submission" date="2019-10" db="EMBL/GenBank/DDBJ databases">
        <title>A de novo genome assembly of a pear dwarfing rootstock.</title>
        <authorList>
            <person name="Wang F."/>
            <person name="Wang J."/>
            <person name="Li S."/>
            <person name="Zhang Y."/>
            <person name="Fang M."/>
            <person name="Ma L."/>
            <person name="Zhao Y."/>
            <person name="Jiang S."/>
        </authorList>
    </citation>
    <scope>NUCLEOTIDE SEQUENCE [LARGE SCALE GENOMIC DNA]</scope>
</reference>
<comment type="caution">
    <text evidence="1">The sequence shown here is derived from an EMBL/GenBank/DDBJ whole genome shotgun (WGS) entry which is preliminary data.</text>
</comment>
<accession>A0A5N5HRS0</accession>
<dbReference type="AlphaFoldDB" id="A0A5N5HRS0"/>
<proteinExistence type="predicted"/>
<evidence type="ECO:0000313" key="2">
    <source>
        <dbReference type="Proteomes" id="UP000327157"/>
    </source>
</evidence>
<name>A0A5N5HRS0_9ROSA</name>
<gene>
    <name evidence="1" type="ORF">D8674_017734</name>
</gene>
<reference evidence="1 2" key="1">
    <citation type="submission" date="2019-09" db="EMBL/GenBank/DDBJ databases">
        <authorList>
            <person name="Ou C."/>
        </authorList>
    </citation>
    <scope>NUCLEOTIDE SEQUENCE [LARGE SCALE GENOMIC DNA]</scope>
    <source>
        <strain evidence="1">S2</strain>
        <tissue evidence="1">Leaf</tissue>
    </source>
</reference>
<reference evidence="1 2" key="3">
    <citation type="submission" date="2019-11" db="EMBL/GenBank/DDBJ databases">
        <title>A de novo genome assembly of a pear dwarfing rootstock.</title>
        <authorList>
            <person name="Wang F."/>
            <person name="Wang J."/>
            <person name="Li S."/>
            <person name="Zhang Y."/>
            <person name="Fang M."/>
            <person name="Ma L."/>
            <person name="Zhao Y."/>
            <person name="Jiang S."/>
        </authorList>
    </citation>
    <scope>NUCLEOTIDE SEQUENCE [LARGE SCALE GENOMIC DNA]</scope>
    <source>
        <strain evidence="1">S2</strain>
        <tissue evidence="1">Leaf</tissue>
    </source>
</reference>